<protein>
    <submittedName>
        <fullName evidence="3">Uncharacterized protein</fullName>
    </submittedName>
</protein>
<feature type="compositionally biased region" description="Polar residues" evidence="1">
    <location>
        <begin position="1"/>
        <end position="14"/>
    </location>
</feature>
<proteinExistence type="predicted"/>
<name>A0ABD3ML40_9STRA</name>
<organism evidence="3 4">
    <name type="scientific">Cyclotella atomus</name>
    <dbReference type="NCBI Taxonomy" id="382360"/>
    <lineage>
        <taxon>Eukaryota</taxon>
        <taxon>Sar</taxon>
        <taxon>Stramenopiles</taxon>
        <taxon>Ochrophyta</taxon>
        <taxon>Bacillariophyta</taxon>
        <taxon>Coscinodiscophyceae</taxon>
        <taxon>Thalassiosirophycidae</taxon>
        <taxon>Stephanodiscales</taxon>
        <taxon>Stephanodiscaceae</taxon>
        <taxon>Cyclotella</taxon>
    </lineage>
</organism>
<keyword evidence="4" id="KW-1185">Reference proteome</keyword>
<feature type="transmembrane region" description="Helical" evidence="2">
    <location>
        <begin position="255"/>
        <end position="279"/>
    </location>
</feature>
<gene>
    <name evidence="3" type="ORF">ACHAWO_009579</name>
</gene>
<keyword evidence="2" id="KW-0472">Membrane</keyword>
<dbReference type="EMBL" id="JALLPJ020001413">
    <property type="protein sequence ID" value="KAL3764764.1"/>
    <property type="molecule type" value="Genomic_DNA"/>
</dbReference>
<feature type="region of interest" description="Disordered" evidence="1">
    <location>
        <begin position="1"/>
        <end position="21"/>
    </location>
</feature>
<evidence type="ECO:0000313" key="3">
    <source>
        <dbReference type="EMBL" id="KAL3764764.1"/>
    </source>
</evidence>
<accession>A0ABD3ML40</accession>
<evidence type="ECO:0000256" key="2">
    <source>
        <dbReference type="SAM" id="Phobius"/>
    </source>
</evidence>
<comment type="caution">
    <text evidence="3">The sequence shown here is derived from an EMBL/GenBank/DDBJ whole genome shotgun (WGS) entry which is preliminary data.</text>
</comment>
<keyword evidence="2" id="KW-1133">Transmembrane helix</keyword>
<keyword evidence="2" id="KW-0812">Transmembrane</keyword>
<dbReference type="Proteomes" id="UP001530400">
    <property type="component" value="Unassembled WGS sequence"/>
</dbReference>
<sequence length="394" mass="44196">MPTGTPTLSPTTQRHSPKHQQPLAELCDKKNADKLEICFEYFTSEALSVVPSDAPSTLPSAEVLSSEYPTITPTADIHFEADQSGRVLIELGHFDMSITIMTEGINQLRSRDTFDQYPPDGDFATQYEHAAAKQHLHEVYTAYFLNPLTSLNLTFMDLEETNEQATRTRSSIFYGSVEFEKVVGYSDPTQSELDELTSLAFAGDQKNRFLDVFQTYHGTNSAENAYDVIVQKMDHIDINPTSDNIMGDSQDANKMLPSIIGIVVGAMFTCIAGSVFLMYRKKSKSQNSRTHPKSLSPMRQILHSKRVGKFNSNDEEIIDFRGNNLDAYMDSASITSRSQGETYFQSQLKFHVENVDNLRQWGVDVEQISIPTIVERSSSCNCEDVFVDALSELK</sequence>
<evidence type="ECO:0000313" key="4">
    <source>
        <dbReference type="Proteomes" id="UP001530400"/>
    </source>
</evidence>
<dbReference type="AlphaFoldDB" id="A0ABD3ML40"/>
<reference evidence="3 4" key="1">
    <citation type="submission" date="2024-10" db="EMBL/GenBank/DDBJ databases">
        <title>Updated reference genomes for cyclostephanoid diatoms.</title>
        <authorList>
            <person name="Roberts W.R."/>
            <person name="Alverson A.J."/>
        </authorList>
    </citation>
    <scope>NUCLEOTIDE SEQUENCE [LARGE SCALE GENOMIC DNA]</scope>
    <source>
        <strain evidence="3 4">AJA010-31</strain>
    </source>
</reference>
<evidence type="ECO:0000256" key="1">
    <source>
        <dbReference type="SAM" id="MobiDB-lite"/>
    </source>
</evidence>